<dbReference type="GO" id="GO:0051082">
    <property type="term" value="F:unfolded protein binding"/>
    <property type="evidence" value="ECO:0007669"/>
    <property type="project" value="InterPro"/>
</dbReference>
<dbReference type="Pfam" id="PF01430">
    <property type="entry name" value="HSP33"/>
    <property type="match status" value="1"/>
</dbReference>
<gene>
    <name evidence="7" type="ORF">CTAYLR_004227</name>
</gene>
<dbReference type="EMBL" id="JAQMWT010000381">
    <property type="protein sequence ID" value="KAJ8602380.1"/>
    <property type="molecule type" value="Genomic_DNA"/>
</dbReference>
<dbReference type="CDD" id="cd00498">
    <property type="entry name" value="Hsp33"/>
    <property type="match status" value="1"/>
</dbReference>
<evidence type="ECO:0000256" key="6">
    <source>
        <dbReference type="SAM" id="SignalP"/>
    </source>
</evidence>
<dbReference type="PANTHER" id="PTHR30111">
    <property type="entry name" value="33 KDA CHAPERONIN"/>
    <property type="match status" value="1"/>
</dbReference>
<evidence type="ECO:0000256" key="5">
    <source>
        <dbReference type="ARBA" id="ARBA00023284"/>
    </source>
</evidence>
<evidence type="ECO:0000256" key="2">
    <source>
        <dbReference type="ARBA" id="ARBA00022833"/>
    </source>
</evidence>
<dbReference type="GO" id="GO:0005737">
    <property type="term" value="C:cytoplasm"/>
    <property type="evidence" value="ECO:0007669"/>
    <property type="project" value="InterPro"/>
</dbReference>
<keyword evidence="1" id="KW-0963">Cytoplasm</keyword>
<keyword evidence="2" id="KW-0862">Zinc</keyword>
<dbReference type="Gene3D" id="3.55.30.10">
    <property type="entry name" value="Hsp33 domain"/>
    <property type="match status" value="1"/>
</dbReference>
<dbReference type="SUPFAM" id="SSF64397">
    <property type="entry name" value="Hsp33 domain"/>
    <property type="match status" value="1"/>
</dbReference>
<dbReference type="InterPro" id="IPR016153">
    <property type="entry name" value="Heat_shock_Hsp33_N"/>
</dbReference>
<keyword evidence="3" id="KW-1015">Disulfide bond</keyword>
<dbReference type="Proteomes" id="UP001230188">
    <property type="component" value="Unassembled WGS sequence"/>
</dbReference>
<accession>A0AAD7UDP7</accession>
<dbReference type="SUPFAM" id="SSF118352">
    <property type="entry name" value="HSP33 redox switch-like"/>
    <property type="match status" value="1"/>
</dbReference>
<dbReference type="PANTHER" id="PTHR30111:SF1">
    <property type="entry name" value="33 KDA CHAPERONIN"/>
    <property type="match status" value="1"/>
</dbReference>
<dbReference type="InterPro" id="IPR016154">
    <property type="entry name" value="Heat_shock_Hsp33_C"/>
</dbReference>
<keyword evidence="4" id="KW-0143">Chaperone</keyword>
<protein>
    <submittedName>
        <fullName evidence="7">Uncharacterized protein</fullName>
    </submittedName>
</protein>
<keyword evidence="6" id="KW-0732">Signal</keyword>
<organism evidence="7 8">
    <name type="scientific">Chrysophaeum taylorii</name>
    <dbReference type="NCBI Taxonomy" id="2483200"/>
    <lineage>
        <taxon>Eukaryota</taxon>
        <taxon>Sar</taxon>
        <taxon>Stramenopiles</taxon>
        <taxon>Ochrophyta</taxon>
        <taxon>Pelagophyceae</taxon>
        <taxon>Pelagomonadales</taxon>
        <taxon>Pelagomonadaceae</taxon>
        <taxon>Chrysophaeum</taxon>
    </lineage>
</organism>
<feature type="signal peptide" evidence="6">
    <location>
        <begin position="1"/>
        <end position="17"/>
    </location>
</feature>
<sequence length="341" mass="36698">MTWLVVLSTTLATRSAAYSMSPRGRLITRCRATMAPMEGVDVFKRALSGDGSVSAKAVDCTRTVAEVCGSQGCLPLAATALGRAMTSCLLIADGIQDEETFQVRFDGDGPLRGVFALANGRLETRGYVGNPRLALDAVDVRTGVGQGQLKVVRLKNLPGEETSRPFSSIVDIVSGEIAEDINHYVATSEQQEGALAAGVSLDDTNAVAAAGGWRLTLLPGASDEIATKVVDNVRRVLESGVSTTDMFLRGETCDDVLHRLLDGLEPTILPDVARPSFRCECDTSRVYRTLALLPRREVRHILATNDKIEAKCEFCARIYTLSPDQIEAHLRKVDSGEITIT</sequence>
<name>A0AAD7UDP7_9STRA</name>
<evidence type="ECO:0000256" key="4">
    <source>
        <dbReference type="ARBA" id="ARBA00023186"/>
    </source>
</evidence>
<evidence type="ECO:0000256" key="3">
    <source>
        <dbReference type="ARBA" id="ARBA00023157"/>
    </source>
</evidence>
<keyword evidence="5" id="KW-0676">Redox-active center</keyword>
<evidence type="ECO:0000313" key="7">
    <source>
        <dbReference type="EMBL" id="KAJ8602380.1"/>
    </source>
</evidence>
<dbReference type="GO" id="GO:0044183">
    <property type="term" value="F:protein folding chaperone"/>
    <property type="evidence" value="ECO:0007669"/>
    <property type="project" value="TreeGrafter"/>
</dbReference>
<dbReference type="Gene3D" id="3.90.1280.10">
    <property type="entry name" value="HSP33 redox switch-like"/>
    <property type="match status" value="1"/>
</dbReference>
<evidence type="ECO:0000256" key="1">
    <source>
        <dbReference type="ARBA" id="ARBA00022490"/>
    </source>
</evidence>
<proteinExistence type="predicted"/>
<feature type="chain" id="PRO_5041935283" evidence="6">
    <location>
        <begin position="18"/>
        <end position="341"/>
    </location>
</feature>
<dbReference type="GO" id="GO:0042026">
    <property type="term" value="P:protein refolding"/>
    <property type="evidence" value="ECO:0007669"/>
    <property type="project" value="TreeGrafter"/>
</dbReference>
<evidence type="ECO:0000313" key="8">
    <source>
        <dbReference type="Proteomes" id="UP001230188"/>
    </source>
</evidence>
<dbReference type="InterPro" id="IPR000397">
    <property type="entry name" value="Heat_shock_Hsp33"/>
</dbReference>
<comment type="caution">
    <text evidence="7">The sequence shown here is derived from an EMBL/GenBank/DDBJ whole genome shotgun (WGS) entry which is preliminary data.</text>
</comment>
<reference evidence="7" key="1">
    <citation type="submission" date="2023-01" db="EMBL/GenBank/DDBJ databases">
        <title>Metagenome sequencing of chrysophaentin producing Chrysophaeum taylorii.</title>
        <authorList>
            <person name="Davison J."/>
            <person name="Bewley C."/>
        </authorList>
    </citation>
    <scope>NUCLEOTIDE SEQUENCE</scope>
    <source>
        <strain evidence="7">NIES-1699</strain>
    </source>
</reference>
<keyword evidence="8" id="KW-1185">Reference proteome</keyword>
<dbReference type="AlphaFoldDB" id="A0AAD7UDP7"/>
<dbReference type="PIRSF" id="PIRSF005261">
    <property type="entry name" value="Heat_shock_Hsp33"/>
    <property type="match status" value="1"/>
</dbReference>